<evidence type="ECO:0000259" key="1">
    <source>
        <dbReference type="PROSITE" id="PS50995"/>
    </source>
</evidence>
<dbReference type="PROSITE" id="PS50995">
    <property type="entry name" value="HTH_MARR_2"/>
    <property type="match status" value="1"/>
</dbReference>
<dbReference type="SUPFAM" id="SSF46785">
    <property type="entry name" value="Winged helix' DNA-binding domain"/>
    <property type="match status" value="1"/>
</dbReference>
<dbReference type="HOGENOM" id="CLU_083287_29_1_9"/>
<feature type="domain" description="HTH marR-type" evidence="1">
    <location>
        <begin position="1"/>
        <end position="134"/>
    </location>
</feature>
<dbReference type="GO" id="GO:0003700">
    <property type="term" value="F:DNA-binding transcription factor activity"/>
    <property type="evidence" value="ECO:0007669"/>
    <property type="project" value="InterPro"/>
</dbReference>
<dbReference type="GO" id="GO:0006950">
    <property type="term" value="P:response to stress"/>
    <property type="evidence" value="ECO:0007669"/>
    <property type="project" value="TreeGrafter"/>
</dbReference>
<dbReference type="InterPro" id="IPR039422">
    <property type="entry name" value="MarR/SlyA-like"/>
</dbReference>
<organism evidence="2 3">
    <name type="scientific">Eubacterium plexicaudatum ASF492</name>
    <dbReference type="NCBI Taxonomy" id="1235802"/>
    <lineage>
        <taxon>Bacteria</taxon>
        <taxon>Bacillati</taxon>
        <taxon>Bacillota</taxon>
        <taxon>Clostridia</taxon>
        <taxon>Eubacteriales</taxon>
        <taxon>Eubacteriaceae</taxon>
        <taxon>Eubacterium</taxon>
    </lineage>
</organism>
<keyword evidence="3" id="KW-1185">Reference proteome</keyword>
<dbReference type="EMBL" id="AQFT01000100">
    <property type="protein sequence ID" value="EMZ24091.1"/>
    <property type="molecule type" value="Genomic_DNA"/>
</dbReference>
<evidence type="ECO:0000313" key="3">
    <source>
        <dbReference type="Proteomes" id="UP000012589"/>
    </source>
</evidence>
<dbReference type="eggNOG" id="COG1846">
    <property type="taxonomic scope" value="Bacteria"/>
</dbReference>
<dbReference type="Proteomes" id="UP000012589">
    <property type="component" value="Unassembled WGS sequence"/>
</dbReference>
<protein>
    <recommendedName>
        <fullName evidence="1">HTH marR-type domain-containing protein</fullName>
    </recommendedName>
</protein>
<dbReference type="InterPro" id="IPR036388">
    <property type="entry name" value="WH-like_DNA-bd_sf"/>
</dbReference>
<comment type="caution">
    <text evidence="2">The sequence shown here is derived from an EMBL/GenBank/DDBJ whole genome shotgun (WGS) entry which is preliminary data.</text>
</comment>
<dbReference type="PANTHER" id="PTHR33164">
    <property type="entry name" value="TRANSCRIPTIONAL REGULATOR, MARR FAMILY"/>
    <property type="match status" value="1"/>
</dbReference>
<dbReference type="PATRIC" id="fig|1235802.3.peg.3540"/>
<dbReference type="STRING" id="1235802.C823_03355"/>
<dbReference type="InterPro" id="IPR036390">
    <property type="entry name" value="WH_DNA-bd_sf"/>
</dbReference>
<proteinExistence type="predicted"/>
<accession>N2A7B2</accession>
<reference evidence="2 3" key="1">
    <citation type="journal article" date="2014" name="Genome Announc.">
        <title>Draft genome sequences of the altered schaedler flora, a defined bacterial community from gnotobiotic mice.</title>
        <authorList>
            <person name="Wannemuehler M.J."/>
            <person name="Overstreet A.M."/>
            <person name="Ward D.V."/>
            <person name="Phillips G.J."/>
        </authorList>
    </citation>
    <scope>NUCLEOTIDE SEQUENCE [LARGE SCALE GENOMIC DNA]</scope>
    <source>
        <strain evidence="2 3">ASF492</strain>
    </source>
</reference>
<dbReference type="Pfam" id="PF12802">
    <property type="entry name" value="MarR_2"/>
    <property type="match status" value="1"/>
</dbReference>
<dbReference type="OrthoDB" id="2297442at2"/>
<sequence>MRELKRYFKKIHNQLATNFNLALKKYGLTITQYDVLAFLNETPQERHTLTGISAHFGVKHTSAIHVLKILEEKELIVRNQSRDARSKTISLTEHGQQILAVIKEKEPLVNQILLHGLSDDDLAHLEKMLQIIDANLESDAFRNLH</sequence>
<name>N2A7B2_9FIRM</name>
<dbReference type="AlphaFoldDB" id="N2A7B2"/>
<dbReference type="Gene3D" id="1.10.10.10">
    <property type="entry name" value="Winged helix-like DNA-binding domain superfamily/Winged helix DNA-binding domain"/>
    <property type="match status" value="1"/>
</dbReference>
<dbReference type="SMART" id="SM00347">
    <property type="entry name" value="HTH_MARR"/>
    <property type="match status" value="1"/>
</dbReference>
<gene>
    <name evidence="2" type="ORF">C823_03355</name>
</gene>
<dbReference type="InterPro" id="IPR000835">
    <property type="entry name" value="HTH_MarR-typ"/>
</dbReference>
<evidence type="ECO:0000313" key="2">
    <source>
        <dbReference type="EMBL" id="EMZ24091.1"/>
    </source>
</evidence>
<dbReference type="PANTHER" id="PTHR33164:SF43">
    <property type="entry name" value="HTH-TYPE TRANSCRIPTIONAL REPRESSOR YETL"/>
    <property type="match status" value="1"/>
</dbReference>